<evidence type="ECO:0000313" key="2">
    <source>
        <dbReference type="Proteomes" id="UP000076154"/>
    </source>
</evidence>
<comment type="caution">
    <text evidence="1">The sequence shown here is derived from an EMBL/GenBank/DDBJ whole genome shotgun (WGS) entry which is preliminary data.</text>
</comment>
<dbReference type="Proteomes" id="UP000076154">
    <property type="component" value="Unassembled WGS sequence"/>
</dbReference>
<protein>
    <submittedName>
        <fullName evidence="1">Uncharacterized protein</fullName>
    </submittedName>
</protein>
<reference evidence="1" key="1">
    <citation type="submission" date="2018-04" db="EMBL/GenBank/DDBJ databases">
        <title>Whole genome sequencing of Hypsizygus marmoreus.</title>
        <authorList>
            <person name="Choi I.-G."/>
            <person name="Min B."/>
            <person name="Kim J.-G."/>
            <person name="Kim S."/>
            <person name="Oh Y.-L."/>
            <person name="Kong W.-S."/>
            <person name="Park H."/>
            <person name="Jeong J."/>
            <person name="Song E.-S."/>
        </authorList>
    </citation>
    <scope>NUCLEOTIDE SEQUENCE [LARGE SCALE GENOMIC DNA]</scope>
    <source>
        <strain evidence="1">51987-8</strain>
    </source>
</reference>
<keyword evidence="2" id="KW-1185">Reference proteome</keyword>
<organism evidence="1 2">
    <name type="scientific">Hypsizygus marmoreus</name>
    <name type="common">White beech mushroom</name>
    <name type="synonym">Agaricus marmoreus</name>
    <dbReference type="NCBI Taxonomy" id="39966"/>
    <lineage>
        <taxon>Eukaryota</taxon>
        <taxon>Fungi</taxon>
        <taxon>Dikarya</taxon>
        <taxon>Basidiomycota</taxon>
        <taxon>Agaricomycotina</taxon>
        <taxon>Agaricomycetes</taxon>
        <taxon>Agaricomycetidae</taxon>
        <taxon>Agaricales</taxon>
        <taxon>Tricholomatineae</taxon>
        <taxon>Lyophyllaceae</taxon>
        <taxon>Hypsizygus</taxon>
    </lineage>
</organism>
<name>A0A369K7T2_HYPMA</name>
<sequence>MGHAEYAKDSTIQSSLSNGVGQVKAVISSGDRKATSPGNNAWLRFSSFADKDQRWKACSAYFVSISFCLFPATA</sequence>
<dbReference type="InParanoid" id="A0A369K7T2"/>
<dbReference type="EMBL" id="LUEZ02000009">
    <property type="protein sequence ID" value="RDB29958.1"/>
    <property type="molecule type" value="Genomic_DNA"/>
</dbReference>
<accession>A0A369K7T2</accession>
<evidence type="ECO:0000313" key="1">
    <source>
        <dbReference type="EMBL" id="RDB29958.1"/>
    </source>
</evidence>
<dbReference type="AlphaFoldDB" id="A0A369K7T2"/>
<proteinExistence type="predicted"/>
<gene>
    <name evidence="1" type="ORF">Hypma_014173</name>
</gene>